<dbReference type="InterPro" id="IPR032466">
    <property type="entry name" value="Metal_Hydrolase"/>
</dbReference>
<accession>A0ABS8PHH9</accession>
<dbReference type="Proteomes" id="UP001199469">
    <property type="component" value="Unassembled WGS sequence"/>
</dbReference>
<dbReference type="PANTHER" id="PTHR43383:SF2">
    <property type="entry name" value="AMIDOHYDROLASE 2 FAMILY PROTEIN"/>
    <property type="match status" value="1"/>
</dbReference>
<dbReference type="Pfam" id="PF04909">
    <property type="entry name" value="Amidohydro_2"/>
    <property type="match status" value="1"/>
</dbReference>
<name>A0ABS8PHH9_9PSEU</name>
<evidence type="ECO:0000313" key="3">
    <source>
        <dbReference type="Proteomes" id="UP001199469"/>
    </source>
</evidence>
<sequence>MSCPTPPDGGSLVSLGLVPAGPVSFLDGVGLVDHHCHSVVAADLDRPGFEALLTEGAGPAPGTSAFDSSLGFSVRRWCAPVLGLPPHAAPDDYVARRAEIGTGPASRALMRAAGTESLLVDHGFAAESLLGLDDLRDTAGVPVGEVVRLEAVAQDVADAGVDAAGYGDAVVAEVARRTAPGVRPLAVACKTVLAYRAGLDVDPRRPEPAEVAAAADAWLPRRAAEGATLRDPVLLRHGIWTGLDTGLPLQVHTGFGDVDEDLHRADPALLTGLARLVEPLGVPLMLLHTYPYHRQAAWLAQVFSCVHVDVSLAVPHVGPRSRDVIAEMLELAPFAKVLYASDAYGLPELHLLGALRFRAALGGLLERACATDEISPADAERVATMIARENARRVYARMPA</sequence>
<keyword evidence="3" id="KW-1185">Reference proteome</keyword>
<proteinExistence type="predicted"/>
<dbReference type="Gene3D" id="3.20.20.140">
    <property type="entry name" value="Metal-dependent hydrolases"/>
    <property type="match status" value="1"/>
</dbReference>
<gene>
    <name evidence="2" type="ORF">LQ327_25985</name>
</gene>
<dbReference type="RefSeq" id="WP_230738699.1">
    <property type="nucleotide sequence ID" value="NZ_JAJNDB010000006.1"/>
</dbReference>
<reference evidence="2 3" key="1">
    <citation type="submission" date="2021-11" db="EMBL/GenBank/DDBJ databases">
        <title>Draft genome sequence of Actinomycetospora sp. SF1 isolated from the rhizosphere soil.</title>
        <authorList>
            <person name="Duangmal K."/>
            <person name="Chantavorakit T."/>
        </authorList>
    </citation>
    <scope>NUCLEOTIDE SEQUENCE [LARGE SCALE GENOMIC DNA]</scope>
    <source>
        <strain evidence="2 3">TBRC 5722</strain>
    </source>
</reference>
<protein>
    <submittedName>
        <fullName evidence="2">Amidohydrolase</fullName>
    </submittedName>
</protein>
<dbReference type="EMBL" id="JAJNDB010000006">
    <property type="protein sequence ID" value="MCD2196826.1"/>
    <property type="molecule type" value="Genomic_DNA"/>
</dbReference>
<dbReference type="InterPro" id="IPR006680">
    <property type="entry name" value="Amidohydro-rel"/>
</dbReference>
<dbReference type="PANTHER" id="PTHR43383">
    <property type="entry name" value="NODULIN 6"/>
    <property type="match status" value="1"/>
</dbReference>
<dbReference type="SUPFAM" id="SSF51556">
    <property type="entry name" value="Metallo-dependent hydrolases"/>
    <property type="match status" value="1"/>
</dbReference>
<evidence type="ECO:0000313" key="2">
    <source>
        <dbReference type="EMBL" id="MCD2196826.1"/>
    </source>
</evidence>
<feature type="domain" description="Amidohydrolase-related" evidence="1">
    <location>
        <begin position="155"/>
        <end position="396"/>
    </location>
</feature>
<evidence type="ECO:0000259" key="1">
    <source>
        <dbReference type="Pfam" id="PF04909"/>
    </source>
</evidence>
<comment type="caution">
    <text evidence="2">The sequence shown here is derived from an EMBL/GenBank/DDBJ whole genome shotgun (WGS) entry which is preliminary data.</text>
</comment>
<organism evidence="2 3">
    <name type="scientific">Actinomycetospora endophytica</name>
    <dbReference type="NCBI Taxonomy" id="2291215"/>
    <lineage>
        <taxon>Bacteria</taxon>
        <taxon>Bacillati</taxon>
        <taxon>Actinomycetota</taxon>
        <taxon>Actinomycetes</taxon>
        <taxon>Pseudonocardiales</taxon>
        <taxon>Pseudonocardiaceae</taxon>
        <taxon>Actinomycetospora</taxon>
    </lineage>
</organism>